<dbReference type="InterPro" id="IPR010992">
    <property type="entry name" value="IHF-like_DNA-bd_dom_sf"/>
</dbReference>
<evidence type="ECO:0000256" key="1">
    <source>
        <dbReference type="ARBA" id="ARBA00023125"/>
    </source>
</evidence>
<keyword evidence="2" id="KW-1133">Transmembrane helix</keyword>
<dbReference type="Pfam" id="PF18174">
    <property type="entry name" value="HU-CCDC81_bac_1"/>
    <property type="match status" value="1"/>
</dbReference>
<protein>
    <submittedName>
        <fullName evidence="4">DNA-binding protein</fullName>
    </submittedName>
</protein>
<proteinExistence type="predicted"/>
<feature type="transmembrane region" description="Helical" evidence="2">
    <location>
        <begin position="175"/>
        <end position="197"/>
    </location>
</feature>
<dbReference type="InterPro" id="IPR036680">
    <property type="entry name" value="SPOR-like_sf"/>
</dbReference>
<dbReference type="InterPro" id="IPR007730">
    <property type="entry name" value="SPOR-like_dom"/>
</dbReference>
<dbReference type="GO" id="GO:0003677">
    <property type="term" value="F:DNA binding"/>
    <property type="evidence" value="ECO:0007669"/>
    <property type="project" value="UniProtKB-KW"/>
</dbReference>
<evidence type="ECO:0000313" key="5">
    <source>
        <dbReference type="Proteomes" id="UP000249542"/>
    </source>
</evidence>
<organism evidence="4 5">
    <name type="scientific">Mesonia algae</name>
    <dbReference type="NCBI Taxonomy" id="213248"/>
    <lineage>
        <taxon>Bacteria</taxon>
        <taxon>Pseudomonadati</taxon>
        <taxon>Bacteroidota</taxon>
        <taxon>Flavobacteriia</taxon>
        <taxon>Flavobacteriales</taxon>
        <taxon>Flavobacteriaceae</taxon>
        <taxon>Mesonia</taxon>
    </lineage>
</organism>
<feature type="domain" description="SPOR" evidence="3">
    <location>
        <begin position="239"/>
        <end position="316"/>
    </location>
</feature>
<name>A0A2W7IZJ2_9FLAO</name>
<dbReference type="AlphaFoldDB" id="A0A2W7IZJ2"/>
<dbReference type="Proteomes" id="UP000249542">
    <property type="component" value="Unassembled WGS sequence"/>
</dbReference>
<comment type="caution">
    <text evidence="4">The sequence shown here is derived from an EMBL/GenBank/DDBJ whole genome shotgun (WGS) entry which is preliminary data.</text>
</comment>
<keyword evidence="5" id="KW-1185">Reference proteome</keyword>
<keyword evidence="2" id="KW-0472">Membrane</keyword>
<sequence length="318" mass="35771">MRMEHYIKELLYRYECVVIPGFGGFLTQRKSAYLDIQNQQFIAPSKSISFNRQLIENDGILANYIAKAENISYQQAVDKINLFVEQLSSSLAKHKEIKLSEIGTFYQKDDKILFFVNGSQNFLLDSFGLQSTKANSVKVKVSKTLPQQEETATASIKEISLQEAIVKRNTSSYAFAKYAAVGVIALGVAGLFGANWYSQNVTEHNLVEQQKATKKVEQQIQEATFVINNPLPEIVFKVKTEIGNYHIVAGAFREKENAAKKVTQLKAEGFSPREIGANKYGLHQVVYGSFETREEALAKLREIKKSNNPGAWLLVKEL</sequence>
<dbReference type="InterPro" id="IPR040495">
    <property type="entry name" value="HU-CCDC81_bac_1"/>
</dbReference>
<dbReference type="Pfam" id="PF18175">
    <property type="entry name" value="HU-CCDC81_bac_2"/>
    <property type="match status" value="1"/>
</dbReference>
<dbReference type="SUPFAM" id="SSF47729">
    <property type="entry name" value="IHF-like DNA-binding proteins"/>
    <property type="match status" value="1"/>
</dbReference>
<reference evidence="4 5" key="1">
    <citation type="submission" date="2018-06" db="EMBL/GenBank/DDBJ databases">
        <title>Genomic Encyclopedia of Archaeal and Bacterial Type Strains, Phase II (KMG-II): from individual species to whole genera.</title>
        <authorList>
            <person name="Goeker M."/>
        </authorList>
    </citation>
    <scope>NUCLEOTIDE SEQUENCE [LARGE SCALE GENOMIC DNA]</scope>
    <source>
        <strain evidence="4 5">DSM 15361</strain>
    </source>
</reference>
<dbReference type="Gene3D" id="3.30.70.1070">
    <property type="entry name" value="Sporulation related repeat"/>
    <property type="match status" value="1"/>
</dbReference>
<accession>A0A2W7IZJ2</accession>
<dbReference type="PROSITE" id="PS51724">
    <property type="entry name" value="SPOR"/>
    <property type="match status" value="1"/>
</dbReference>
<evidence type="ECO:0000256" key="2">
    <source>
        <dbReference type="SAM" id="Phobius"/>
    </source>
</evidence>
<dbReference type="InterPro" id="IPR041268">
    <property type="entry name" value="HU-CCDC81_bac_2"/>
</dbReference>
<keyword evidence="1 4" id="KW-0238">DNA-binding</keyword>
<gene>
    <name evidence="4" type="ORF">LX95_00443</name>
</gene>
<evidence type="ECO:0000313" key="4">
    <source>
        <dbReference type="EMBL" id="PZW44113.1"/>
    </source>
</evidence>
<dbReference type="SUPFAM" id="SSF110997">
    <property type="entry name" value="Sporulation related repeat"/>
    <property type="match status" value="1"/>
</dbReference>
<keyword evidence="2" id="KW-0812">Transmembrane</keyword>
<dbReference type="EMBL" id="QKYV01000001">
    <property type="protein sequence ID" value="PZW44113.1"/>
    <property type="molecule type" value="Genomic_DNA"/>
</dbReference>
<dbReference type="Pfam" id="PF05036">
    <property type="entry name" value="SPOR"/>
    <property type="match status" value="1"/>
</dbReference>
<dbReference type="GO" id="GO:0042834">
    <property type="term" value="F:peptidoglycan binding"/>
    <property type="evidence" value="ECO:0007669"/>
    <property type="project" value="InterPro"/>
</dbReference>
<evidence type="ECO:0000259" key="3">
    <source>
        <dbReference type="PROSITE" id="PS51724"/>
    </source>
</evidence>